<dbReference type="InterPro" id="IPR001902">
    <property type="entry name" value="SLC26A/SulP_fam"/>
</dbReference>
<evidence type="ECO:0000256" key="1">
    <source>
        <dbReference type="SAM" id="Phobius"/>
    </source>
</evidence>
<dbReference type="STRING" id="35608.A0A2U1L4R0"/>
<evidence type="ECO:0000313" key="2">
    <source>
        <dbReference type="EMBL" id="PWA43990.1"/>
    </source>
</evidence>
<dbReference type="Proteomes" id="UP000245207">
    <property type="component" value="Unassembled WGS sequence"/>
</dbReference>
<proteinExistence type="predicted"/>
<keyword evidence="3" id="KW-1185">Reference proteome</keyword>
<name>A0A2U1L4R0_ARTAN</name>
<dbReference type="PANTHER" id="PTHR11814">
    <property type="entry name" value="SULFATE TRANSPORTER"/>
    <property type="match status" value="1"/>
</dbReference>
<organism evidence="2 3">
    <name type="scientific">Artemisia annua</name>
    <name type="common">Sweet wormwood</name>
    <dbReference type="NCBI Taxonomy" id="35608"/>
    <lineage>
        <taxon>Eukaryota</taxon>
        <taxon>Viridiplantae</taxon>
        <taxon>Streptophyta</taxon>
        <taxon>Embryophyta</taxon>
        <taxon>Tracheophyta</taxon>
        <taxon>Spermatophyta</taxon>
        <taxon>Magnoliopsida</taxon>
        <taxon>eudicotyledons</taxon>
        <taxon>Gunneridae</taxon>
        <taxon>Pentapetalae</taxon>
        <taxon>asterids</taxon>
        <taxon>campanulids</taxon>
        <taxon>Asterales</taxon>
        <taxon>Asteraceae</taxon>
        <taxon>Asteroideae</taxon>
        <taxon>Anthemideae</taxon>
        <taxon>Artemisiinae</taxon>
        <taxon>Artemisia</taxon>
    </lineage>
</organism>
<keyword evidence="1" id="KW-0472">Membrane</keyword>
<comment type="caution">
    <text evidence="2">The sequence shown here is derived from an EMBL/GenBank/DDBJ whole genome shotgun (WGS) entry which is preliminary data.</text>
</comment>
<keyword evidence="1" id="KW-1133">Transmembrane helix</keyword>
<reference evidence="2 3" key="1">
    <citation type="journal article" date="2018" name="Mol. Plant">
        <title>The genome of Artemisia annua provides insight into the evolution of Asteraceae family and artemisinin biosynthesis.</title>
        <authorList>
            <person name="Shen Q."/>
            <person name="Zhang L."/>
            <person name="Liao Z."/>
            <person name="Wang S."/>
            <person name="Yan T."/>
            <person name="Shi P."/>
            <person name="Liu M."/>
            <person name="Fu X."/>
            <person name="Pan Q."/>
            <person name="Wang Y."/>
            <person name="Lv Z."/>
            <person name="Lu X."/>
            <person name="Zhang F."/>
            <person name="Jiang W."/>
            <person name="Ma Y."/>
            <person name="Chen M."/>
            <person name="Hao X."/>
            <person name="Li L."/>
            <person name="Tang Y."/>
            <person name="Lv G."/>
            <person name="Zhou Y."/>
            <person name="Sun X."/>
            <person name="Brodelius P.E."/>
            <person name="Rose J.K.C."/>
            <person name="Tang K."/>
        </authorList>
    </citation>
    <scope>NUCLEOTIDE SEQUENCE [LARGE SCALE GENOMIC DNA]</scope>
    <source>
        <strain evidence="3">cv. Huhao1</strain>
        <tissue evidence="2">Leaf</tissue>
    </source>
</reference>
<feature type="transmembrane region" description="Helical" evidence="1">
    <location>
        <begin position="65"/>
        <end position="87"/>
    </location>
</feature>
<keyword evidence="1" id="KW-0812">Transmembrane</keyword>
<protein>
    <submittedName>
        <fullName evidence="2">Sulfate transporter 1.3</fullName>
    </submittedName>
</protein>
<dbReference type="GO" id="GO:0016020">
    <property type="term" value="C:membrane"/>
    <property type="evidence" value="ECO:0007669"/>
    <property type="project" value="InterPro"/>
</dbReference>
<accession>A0A2U1L4R0</accession>
<dbReference type="EMBL" id="PKPP01011522">
    <property type="protein sequence ID" value="PWA43990.1"/>
    <property type="molecule type" value="Genomic_DNA"/>
</dbReference>
<dbReference type="SUPFAM" id="SSF100920">
    <property type="entry name" value="Heat shock protein 70kD (HSP70), peptide-binding domain"/>
    <property type="match status" value="1"/>
</dbReference>
<dbReference type="OrthoDB" id="1670802at2759"/>
<dbReference type="Gene3D" id="3.30.750.24">
    <property type="entry name" value="STAS domain"/>
    <property type="match status" value="1"/>
</dbReference>
<dbReference type="GO" id="GO:0055085">
    <property type="term" value="P:transmembrane transport"/>
    <property type="evidence" value="ECO:0007669"/>
    <property type="project" value="InterPro"/>
</dbReference>
<sequence length="189" mass="20697">MVYGAGGFGLMDMISQRNFDGGCHDLGNTSKVCLVMLIKTADVMVAGKQIIWKIDKLDFVACMGAFVGVVFRSVEIGLLIAVAISFAKILLQVTRSRTAILGKIPQTSVYRNIGQYPEATKVPSVLIDQHTVVSSKVYKGERSLTLECWLLAIFDLSSIPLAPRLSICSRYSQLKGAIMHSGYTTRWGM</sequence>
<dbReference type="AlphaFoldDB" id="A0A2U1L4R0"/>
<gene>
    <name evidence="2" type="ORF">CTI12_AA530490</name>
</gene>
<dbReference type="InterPro" id="IPR036513">
    <property type="entry name" value="STAS_dom_sf"/>
</dbReference>
<dbReference type="InterPro" id="IPR029047">
    <property type="entry name" value="HSP70_peptide-bd_sf"/>
</dbReference>
<evidence type="ECO:0000313" key="3">
    <source>
        <dbReference type="Proteomes" id="UP000245207"/>
    </source>
</evidence>